<evidence type="ECO:0000256" key="1">
    <source>
        <dbReference type="SAM" id="MobiDB-lite"/>
    </source>
</evidence>
<proteinExistence type="predicted"/>
<feature type="region of interest" description="Disordered" evidence="1">
    <location>
        <begin position="1"/>
        <end position="25"/>
    </location>
</feature>
<evidence type="ECO:0000313" key="2">
    <source>
        <dbReference type="EMBL" id="KAL0403931.1"/>
    </source>
</evidence>
<organism evidence="2">
    <name type="scientific">Sesamum radiatum</name>
    <name type="common">Black benniseed</name>
    <dbReference type="NCBI Taxonomy" id="300843"/>
    <lineage>
        <taxon>Eukaryota</taxon>
        <taxon>Viridiplantae</taxon>
        <taxon>Streptophyta</taxon>
        <taxon>Embryophyta</taxon>
        <taxon>Tracheophyta</taxon>
        <taxon>Spermatophyta</taxon>
        <taxon>Magnoliopsida</taxon>
        <taxon>eudicotyledons</taxon>
        <taxon>Gunneridae</taxon>
        <taxon>Pentapetalae</taxon>
        <taxon>asterids</taxon>
        <taxon>lamiids</taxon>
        <taxon>Lamiales</taxon>
        <taxon>Pedaliaceae</taxon>
        <taxon>Sesamum</taxon>
    </lineage>
</organism>
<feature type="region of interest" description="Disordered" evidence="1">
    <location>
        <begin position="46"/>
        <end position="71"/>
    </location>
</feature>
<reference evidence="2" key="1">
    <citation type="submission" date="2020-06" db="EMBL/GenBank/DDBJ databases">
        <authorList>
            <person name="Li T."/>
            <person name="Hu X."/>
            <person name="Zhang T."/>
            <person name="Song X."/>
            <person name="Zhang H."/>
            <person name="Dai N."/>
            <person name="Sheng W."/>
            <person name="Hou X."/>
            <person name="Wei L."/>
        </authorList>
    </citation>
    <scope>NUCLEOTIDE SEQUENCE</scope>
    <source>
        <strain evidence="2">G02</strain>
        <tissue evidence="2">Leaf</tissue>
    </source>
</reference>
<gene>
    <name evidence="2" type="ORF">Sradi_2033900</name>
</gene>
<dbReference type="AlphaFoldDB" id="A0AAW2TJS5"/>
<comment type="caution">
    <text evidence="2">The sequence shown here is derived from an EMBL/GenBank/DDBJ whole genome shotgun (WGS) entry which is preliminary data.</text>
</comment>
<dbReference type="EMBL" id="JACGWJ010000008">
    <property type="protein sequence ID" value="KAL0403931.1"/>
    <property type="molecule type" value="Genomic_DNA"/>
</dbReference>
<accession>A0AAW2TJS5</accession>
<protein>
    <submittedName>
        <fullName evidence="2">Uncharacterized protein</fullName>
    </submittedName>
</protein>
<sequence length="166" mass="18701">MELSIVNHKPKFSVGHQNKESKKDEDFDELTVMELMIVKAVPVKFPPSERRSESLQSQHTPHYKGWPTLDDEDTACTNIASVTPTNDMHDLENKQKALPSPPTVPPKLRLNNFEPIQMEVIPSESNADEFNKLTIGEVPTSGNLKPKMPSYSPVFLYVARSGEKDK</sequence>
<reference evidence="2" key="2">
    <citation type="journal article" date="2024" name="Plant">
        <title>Genomic evolution and insights into agronomic trait innovations of Sesamum species.</title>
        <authorList>
            <person name="Miao H."/>
            <person name="Wang L."/>
            <person name="Qu L."/>
            <person name="Liu H."/>
            <person name="Sun Y."/>
            <person name="Le M."/>
            <person name="Wang Q."/>
            <person name="Wei S."/>
            <person name="Zheng Y."/>
            <person name="Lin W."/>
            <person name="Duan Y."/>
            <person name="Cao H."/>
            <person name="Xiong S."/>
            <person name="Wang X."/>
            <person name="Wei L."/>
            <person name="Li C."/>
            <person name="Ma Q."/>
            <person name="Ju M."/>
            <person name="Zhao R."/>
            <person name="Li G."/>
            <person name="Mu C."/>
            <person name="Tian Q."/>
            <person name="Mei H."/>
            <person name="Zhang T."/>
            <person name="Gao T."/>
            <person name="Zhang H."/>
        </authorList>
    </citation>
    <scope>NUCLEOTIDE SEQUENCE</scope>
    <source>
        <strain evidence="2">G02</strain>
    </source>
</reference>
<name>A0AAW2TJS5_SESRA</name>